<feature type="transmembrane region" description="Helical" evidence="9">
    <location>
        <begin position="414"/>
        <end position="438"/>
    </location>
</feature>
<feature type="transmembrane region" description="Helical" evidence="9">
    <location>
        <begin position="615"/>
        <end position="639"/>
    </location>
</feature>
<feature type="compositionally biased region" description="Acidic residues" evidence="8">
    <location>
        <begin position="76"/>
        <end position="96"/>
    </location>
</feature>
<feature type="transmembrane region" description="Helical" evidence="9">
    <location>
        <begin position="450"/>
        <end position="473"/>
    </location>
</feature>
<organism evidence="11 12">
    <name type="scientific">Leucosporidium creatinivorum</name>
    <dbReference type="NCBI Taxonomy" id="106004"/>
    <lineage>
        <taxon>Eukaryota</taxon>
        <taxon>Fungi</taxon>
        <taxon>Dikarya</taxon>
        <taxon>Basidiomycota</taxon>
        <taxon>Pucciniomycotina</taxon>
        <taxon>Microbotryomycetes</taxon>
        <taxon>Leucosporidiales</taxon>
        <taxon>Leucosporidium</taxon>
    </lineage>
</organism>
<sequence length="709" mass="77016">MAARKIPIAGQRPAPSATAWQSSLDIVFSFSRSAGFFGENLPGPSFVDSQRYRRPGFPDDCDSSIAPSDRDRDASEDRDESIATTDEDWSGNELDDGVISWDNDGLPQREQLPSNAVVNHPRRSRRSRGSARPASSPAPSDPSYSIPSTQSSSHHLQPPSPAADERSPLISNRLSPTSTSISDASRPGRTPLLLHAATLADHTKQQATPERSFDRRLSIISSEVWQAAVEENRGRSTYGQTLFNTVNVLIGVGLLAEPLAFADAGWVLGTILLLFCALITNYTGKMLAKMMARDLSLLTYADVLIKAYGHNARTFIYAMFVLELGALSIALVVLFSDSMESLFPTVSSTMFKLLFFFIIVPTTFVPLRFLSITSLIGIISSITLLVVIIADGSLQKHSPGSLHQPMPTSVGPRWMRLPLSFGLLMSGFSGHAVIPSLLRDMKNPRQFSSMINVAYIIAFTVSMLFGALGYVMFGDFVSSEVTRDLIKTKGNPAWLNKIAVWMVALNPVVKYAIANAPLVQTFEVMIGLHPPPSLPPSPAMLDGSAIASEESSSSLSSISRAHQAQDPTYTPNSSSTIHQRRAEPFLKRYSYLITRPFLTAAAVFLAIIIPDFARVLSFLGSASAFIICCIGPIGAYLILGGKRARTMAGYKVLSPRMGGRGRPGAPEEELEVLKVEGFERALCWVLLVVSIGLAAVGTVWSFLPLEESR</sequence>
<reference evidence="11 12" key="1">
    <citation type="submission" date="2016-07" db="EMBL/GenBank/DDBJ databases">
        <title>Pervasive Adenine N6-methylation of Active Genes in Fungi.</title>
        <authorList>
            <consortium name="DOE Joint Genome Institute"/>
            <person name="Mondo S.J."/>
            <person name="Dannebaum R.O."/>
            <person name="Kuo R.C."/>
            <person name="Labutti K."/>
            <person name="Haridas S."/>
            <person name="Kuo A."/>
            <person name="Salamov A."/>
            <person name="Ahrendt S.R."/>
            <person name="Lipzen A."/>
            <person name="Sullivan W."/>
            <person name="Andreopoulos W.B."/>
            <person name="Clum A."/>
            <person name="Lindquist E."/>
            <person name="Daum C."/>
            <person name="Ramamoorthy G.K."/>
            <person name="Gryganskyi A."/>
            <person name="Culley D."/>
            <person name="Magnuson J.K."/>
            <person name="James T.Y."/>
            <person name="O'Malley M.A."/>
            <person name="Stajich J.E."/>
            <person name="Spatafora J.W."/>
            <person name="Visel A."/>
            <person name="Grigoriev I.V."/>
        </authorList>
    </citation>
    <scope>NUCLEOTIDE SEQUENCE [LARGE SCALE GENOMIC DNA]</scope>
    <source>
        <strain evidence="11 12">62-1032</strain>
    </source>
</reference>
<gene>
    <name evidence="11" type="ORF">BCR35DRAFT_279949</name>
</gene>
<evidence type="ECO:0000259" key="10">
    <source>
        <dbReference type="Pfam" id="PF01490"/>
    </source>
</evidence>
<name>A0A1Y2F2G7_9BASI</name>
<evidence type="ECO:0000256" key="2">
    <source>
        <dbReference type="ARBA" id="ARBA00008066"/>
    </source>
</evidence>
<comment type="similarity">
    <text evidence="2">Belongs to the amino acid/polyamine transporter 2 family.</text>
</comment>
<feature type="transmembrane region" description="Helical" evidence="9">
    <location>
        <begin position="681"/>
        <end position="703"/>
    </location>
</feature>
<dbReference type="OrthoDB" id="655540at2759"/>
<feature type="compositionally biased region" description="Low complexity" evidence="8">
    <location>
        <begin position="130"/>
        <end position="157"/>
    </location>
</feature>
<dbReference type="STRING" id="106004.A0A1Y2F2G7"/>
<keyword evidence="6 9" id="KW-1133">Transmembrane helix</keyword>
<dbReference type="PANTHER" id="PTHR22950">
    <property type="entry name" value="AMINO ACID TRANSPORTER"/>
    <property type="match status" value="1"/>
</dbReference>
<evidence type="ECO:0000256" key="1">
    <source>
        <dbReference type="ARBA" id="ARBA00004141"/>
    </source>
</evidence>
<feature type="transmembrane region" description="Helical" evidence="9">
    <location>
        <begin position="266"/>
        <end position="284"/>
    </location>
</feature>
<feature type="transmembrane region" description="Helical" evidence="9">
    <location>
        <begin position="589"/>
        <end position="609"/>
    </location>
</feature>
<keyword evidence="5" id="KW-0029">Amino-acid transport</keyword>
<dbReference type="Proteomes" id="UP000193467">
    <property type="component" value="Unassembled WGS sequence"/>
</dbReference>
<feature type="compositionally biased region" description="Basic residues" evidence="8">
    <location>
        <begin position="120"/>
        <end position="129"/>
    </location>
</feature>
<keyword evidence="7 9" id="KW-0472">Membrane</keyword>
<evidence type="ECO:0000256" key="6">
    <source>
        <dbReference type="ARBA" id="ARBA00022989"/>
    </source>
</evidence>
<keyword evidence="12" id="KW-1185">Reference proteome</keyword>
<dbReference type="Pfam" id="PF01490">
    <property type="entry name" value="Aa_trans"/>
    <property type="match status" value="1"/>
</dbReference>
<dbReference type="InterPro" id="IPR013057">
    <property type="entry name" value="AA_transpt_TM"/>
</dbReference>
<feature type="region of interest" description="Disordered" evidence="8">
    <location>
        <begin position="39"/>
        <end position="187"/>
    </location>
</feature>
<feature type="transmembrane region" description="Helical" evidence="9">
    <location>
        <begin position="493"/>
        <end position="513"/>
    </location>
</feature>
<dbReference type="GO" id="GO:0015179">
    <property type="term" value="F:L-amino acid transmembrane transporter activity"/>
    <property type="evidence" value="ECO:0007669"/>
    <property type="project" value="TreeGrafter"/>
</dbReference>
<comment type="caution">
    <text evidence="11">The sequence shown here is derived from an EMBL/GenBank/DDBJ whole genome shotgun (WGS) entry which is preliminary data.</text>
</comment>
<dbReference type="PANTHER" id="PTHR22950:SF692">
    <property type="entry name" value="TRANSMEMBRANE AMINO ACID TRANSPORTER FAMILY PROTEIN"/>
    <property type="match status" value="1"/>
</dbReference>
<accession>A0A1Y2F2G7</accession>
<dbReference type="AlphaFoldDB" id="A0A1Y2F2G7"/>
<dbReference type="GO" id="GO:0005774">
    <property type="term" value="C:vacuolar membrane"/>
    <property type="evidence" value="ECO:0007669"/>
    <property type="project" value="TreeGrafter"/>
</dbReference>
<comment type="subcellular location">
    <subcellularLocation>
        <location evidence="1">Membrane</location>
        <topology evidence="1">Multi-pass membrane protein</topology>
    </subcellularLocation>
</comment>
<feature type="transmembrane region" description="Helical" evidence="9">
    <location>
        <begin position="341"/>
        <end position="360"/>
    </location>
</feature>
<keyword evidence="4 9" id="KW-0812">Transmembrane</keyword>
<dbReference type="InParanoid" id="A0A1Y2F2G7"/>
<keyword evidence="3" id="KW-0813">Transport</keyword>
<proteinExistence type="inferred from homology"/>
<evidence type="ECO:0000256" key="8">
    <source>
        <dbReference type="SAM" id="MobiDB-lite"/>
    </source>
</evidence>
<feature type="compositionally biased region" description="Polar residues" evidence="8">
    <location>
        <begin position="169"/>
        <end position="183"/>
    </location>
</feature>
<evidence type="ECO:0000256" key="7">
    <source>
        <dbReference type="ARBA" id="ARBA00023136"/>
    </source>
</evidence>
<feature type="transmembrane region" description="Helical" evidence="9">
    <location>
        <begin position="372"/>
        <end position="394"/>
    </location>
</feature>
<evidence type="ECO:0000256" key="3">
    <source>
        <dbReference type="ARBA" id="ARBA00022448"/>
    </source>
</evidence>
<evidence type="ECO:0000256" key="5">
    <source>
        <dbReference type="ARBA" id="ARBA00022970"/>
    </source>
</evidence>
<feature type="transmembrane region" description="Helical" evidence="9">
    <location>
        <begin position="315"/>
        <end position="335"/>
    </location>
</feature>
<protein>
    <submittedName>
        <fullName evidence="11">Transmembrane amino acid transporter protein-domain-containing protein</fullName>
    </submittedName>
</protein>
<feature type="transmembrane region" description="Helical" evidence="9">
    <location>
        <begin position="242"/>
        <end position="260"/>
    </location>
</feature>
<feature type="domain" description="Amino acid transporter transmembrane" evidence="10">
    <location>
        <begin position="235"/>
        <end position="642"/>
    </location>
</feature>
<evidence type="ECO:0000313" key="12">
    <source>
        <dbReference type="Proteomes" id="UP000193467"/>
    </source>
</evidence>
<evidence type="ECO:0000256" key="4">
    <source>
        <dbReference type="ARBA" id="ARBA00022692"/>
    </source>
</evidence>
<dbReference type="EMBL" id="MCGR01000030">
    <property type="protein sequence ID" value="ORY78078.1"/>
    <property type="molecule type" value="Genomic_DNA"/>
</dbReference>
<evidence type="ECO:0000313" key="11">
    <source>
        <dbReference type="EMBL" id="ORY78078.1"/>
    </source>
</evidence>
<evidence type="ECO:0000256" key="9">
    <source>
        <dbReference type="SAM" id="Phobius"/>
    </source>
</evidence>